<dbReference type="InterPro" id="IPR006035">
    <property type="entry name" value="Ureohydrolase"/>
</dbReference>
<dbReference type="Proteomes" id="UP001276854">
    <property type="component" value="Unassembled WGS sequence"/>
</dbReference>
<dbReference type="Pfam" id="PF00491">
    <property type="entry name" value="Arginase"/>
    <property type="match status" value="1"/>
</dbReference>
<keyword evidence="3" id="KW-1185">Reference proteome</keyword>
<sequence length="248" mass="28495">MTIFNFTDVYKRQDFYKKIPYDWVDCTDLSGVHGFCDGASLTEIERRAKKAGGSFRFLDCGNFHYVSYVLQKSCKEPYDLVVFDHHADLMTSSFGSLLSCGNWIRQLLAENAFLKQVILIGVCDELAYAVKEEFKDRVKIYPESRMSQMEWVWDFAALLKEPVYLSIDKDVFSSSELTTDWDQGSMTLAQLNQALQMICRKEPILAVDICGEYNSISGGNRPIEELDKRNSLANEAILEMFLEKRIYA</sequence>
<dbReference type="RefSeq" id="WP_318065454.1">
    <property type="nucleotide sequence ID" value="NZ_JAWONS010000252.1"/>
</dbReference>
<evidence type="ECO:0000313" key="3">
    <source>
        <dbReference type="Proteomes" id="UP001276854"/>
    </source>
</evidence>
<dbReference type="PANTHER" id="PTHR11358:SF41">
    <property type="entry name" value="ARGINASE"/>
    <property type="match status" value="1"/>
</dbReference>
<proteinExistence type="inferred from homology"/>
<dbReference type="PROSITE" id="PS51409">
    <property type="entry name" value="ARGINASE_2"/>
    <property type="match status" value="1"/>
</dbReference>
<accession>A0ABU4GNQ6</accession>
<dbReference type="PANTHER" id="PTHR11358">
    <property type="entry name" value="ARGINASE/AGMATINASE"/>
    <property type="match status" value="1"/>
</dbReference>
<comment type="similarity">
    <text evidence="1">Belongs to the arginase family.</text>
</comment>
<dbReference type="SUPFAM" id="SSF52768">
    <property type="entry name" value="Arginase/deacetylase"/>
    <property type="match status" value="1"/>
</dbReference>
<evidence type="ECO:0000256" key="1">
    <source>
        <dbReference type="PROSITE-ProRule" id="PRU00742"/>
    </source>
</evidence>
<reference evidence="2 3" key="1">
    <citation type="submission" date="2023-10" db="EMBL/GenBank/DDBJ databases">
        <title>A novel Glycoside Hydrolase 43-Like Enzyme from Clostrdium boliviensis is an Endo-xylanase, and a Candidate for Xylooligosaccharides Production from Different Xylan Substrates.</title>
        <authorList>
            <person name="Alvarez M.T."/>
            <person name="Rocabado-Villegas L.R."/>
            <person name="Salas-Veizaga D.M."/>
            <person name="Linares-Pasten J.A."/>
            <person name="Gudmundsdottir E.E."/>
            <person name="Hreggvidsson G.O."/>
            <person name="Adlercreutz P."/>
            <person name="Nordberg Karlsson E."/>
        </authorList>
    </citation>
    <scope>NUCLEOTIDE SEQUENCE [LARGE SCALE GENOMIC DNA]</scope>
    <source>
        <strain evidence="2 3">E-1</strain>
    </source>
</reference>
<organism evidence="2 3">
    <name type="scientific">Clostridium boliviensis</name>
    <dbReference type="NCBI Taxonomy" id="318465"/>
    <lineage>
        <taxon>Bacteria</taxon>
        <taxon>Bacillati</taxon>
        <taxon>Bacillota</taxon>
        <taxon>Clostridia</taxon>
        <taxon>Eubacteriales</taxon>
        <taxon>Clostridiaceae</taxon>
        <taxon>Clostridium</taxon>
    </lineage>
</organism>
<protein>
    <submittedName>
        <fullName evidence="2">Arginase family protein</fullName>
    </submittedName>
</protein>
<dbReference type="Gene3D" id="3.40.800.10">
    <property type="entry name" value="Ureohydrolase domain"/>
    <property type="match status" value="1"/>
</dbReference>
<name>A0ABU4GNQ6_9CLOT</name>
<dbReference type="EMBL" id="JAWONS010000252">
    <property type="protein sequence ID" value="MDW2799254.1"/>
    <property type="molecule type" value="Genomic_DNA"/>
</dbReference>
<evidence type="ECO:0000313" key="2">
    <source>
        <dbReference type="EMBL" id="MDW2799254.1"/>
    </source>
</evidence>
<dbReference type="InterPro" id="IPR023696">
    <property type="entry name" value="Ureohydrolase_dom_sf"/>
</dbReference>
<gene>
    <name evidence="2" type="ORF">RZO55_16905</name>
</gene>
<comment type="caution">
    <text evidence="2">The sequence shown here is derived from an EMBL/GenBank/DDBJ whole genome shotgun (WGS) entry which is preliminary data.</text>
</comment>